<dbReference type="GO" id="GO:0016301">
    <property type="term" value="F:kinase activity"/>
    <property type="evidence" value="ECO:0007669"/>
    <property type="project" value="UniProtKB-KW"/>
</dbReference>
<dbReference type="InterPro" id="IPR022488">
    <property type="entry name" value="PPK2-related"/>
</dbReference>
<dbReference type="PIRSF" id="PIRSF028756">
    <property type="entry name" value="PPK2_prd"/>
    <property type="match status" value="1"/>
</dbReference>
<reference evidence="5" key="1">
    <citation type="submission" date="2023-07" db="EMBL/GenBank/DDBJ databases">
        <authorList>
            <person name="Kim M."/>
        </authorList>
    </citation>
    <scope>NUCLEOTIDE SEQUENCE</scope>
    <source>
        <strain evidence="5">BIUV-7</strain>
    </source>
</reference>
<dbReference type="RefSeq" id="WP_303542032.1">
    <property type="nucleotide sequence ID" value="NZ_JAUOTP010000004.1"/>
</dbReference>
<keyword evidence="2" id="KW-0808">Transferase</keyword>
<comment type="caution">
    <text evidence="5">The sequence shown here is derived from an EMBL/GenBank/DDBJ whole genome shotgun (WGS) entry which is preliminary data.</text>
</comment>
<keyword evidence="6" id="KW-1185">Reference proteome</keyword>
<evidence type="ECO:0000313" key="6">
    <source>
        <dbReference type="Proteomes" id="UP001169764"/>
    </source>
</evidence>
<gene>
    <name evidence="5" type="ORF">Q4F19_09705</name>
</gene>
<accession>A0ABT8Y8J5</accession>
<sequence length="264" mass="29690">MTINLADYESGARYHGDYSADLAIIQDRLERILTAYIVHGRRAVIMLEGWDAAGKDGIIERLTSGWSQGHYEVYPIGAPSAQEAAHHFLWRFRTRLPGPGQIVIFDRSWYGRVLVEKVEALSSPEDLEASYGEINTFETGLAEDDITLVKIFLHITQEEQDKRLRARIKDPWKRWKTGINDFKNRSHRAGYLEAMAVMFARTDTEAGPWFAIDGDNKKAARIAALEIIADRLEAAVPMDPPALDPEIAVLAQNVLGIDVSNLDQ</sequence>
<evidence type="ECO:0000313" key="5">
    <source>
        <dbReference type="EMBL" id="MDO6414653.1"/>
    </source>
</evidence>
<comment type="similarity">
    <text evidence="1">Belongs to the polyphosphate kinase 2 (PPK2) family. Class I subfamily.</text>
</comment>
<dbReference type="PANTHER" id="PTHR34383">
    <property type="entry name" value="POLYPHOSPHATE:AMP PHOSPHOTRANSFERASE-RELATED"/>
    <property type="match status" value="1"/>
</dbReference>
<feature type="domain" description="Polyphosphate kinase-2-related" evidence="4">
    <location>
        <begin position="17"/>
        <end position="235"/>
    </location>
</feature>
<evidence type="ECO:0000259" key="4">
    <source>
        <dbReference type="Pfam" id="PF03976"/>
    </source>
</evidence>
<dbReference type="Pfam" id="PF03976">
    <property type="entry name" value="PPK2"/>
    <property type="match status" value="1"/>
</dbReference>
<organism evidence="5 6">
    <name type="scientific">Sphingomonas natans</name>
    <dbReference type="NCBI Taxonomy" id="3063330"/>
    <lineage>
        <taxon>Bacteria</taxon>
        <taxon>Pseudomonadati</taxon>
        <taxon>Pseudomonadota</taxon>
        <taxon>Alphaproteobacteria</taxon>
        <taxon>Sphingomonadales</taxon>
        <taxon>Sphingomonadaceae</taxon>
        <taxon>Sphingomonas</taxon>
    </lineage>
</organism>
<evidence type="ECO:0000256" key="3">
    <source>
        <dbReference type="ARBA" id="ARBA00022777"/>
    </source>
</evidence>
<protein>
    <submittedName>
        <fullName evidence="5">Polyphosphate kinase</fullName>
    </submittedName>
</protein>
<name>A0ABT8Y8J5_9SPHN</name>
<dbReference type="PANTHER" id="PTHR34383:SF3">
    <property type="entry name" value="POLYPHOSPHATE:AMP PHOSPHOTRANSFERASE"/>
    <property type="match status" value="1"/>
</dbReference>
<dbReference type="InterPro" id="IPR016898">
    <property type="entry name" value="Polyphosphate_phosphotransfera"/>
</dbReference>
<dbReference type="EMBL" id="JAUOTP010000004">
    <property type="protein sequence ID" value="MDO6414653.1"/>
    <property type="molecule type" value="Genomic_DNA"/>
</dbReference>
<dbReference type="SUPFAM" id="SSF52540">
    <property type="entry name" value="P-loop containing nucleoside triphosphate hydrolases"/>
    <property type="match status" value="1"/>
</dbReference>
<evidence type="ECO:0000256" key="2">
    <source>
        <dbReference type="ARBA" id="ARBA00022679"/>
    </source>
</evidence>
<evidence type="ECO:0000256" key="1">
    <source>
        <dbReference type="ARBA" id="ARBA00009924"/>
    </source>
</evidence>
<proteinExistence type="inferred from homology"/>
<dbReference type="Proteomes" id="UP001169764">
    <property type="component" value="Unassembled WGS sequence"/>
</dbReference>
<keyword evidence="3 5" id="KW-0418">Kinase</keyword>
<dbReference type="Gene3D" id="3.40.50.300">
    <property type="entry name" value="P-loop containing nucleotide triphosphate hydrolases"/>
    <property type="match status" value="1"/>
</dbReference>
<dbReference type="InterPro" id="IPR027417">
    <property type="entry name" value="P-loop_NTPase"/>
</dbReference>